<accession>A0A068VBG3</accession>
<gene>
    <name evidence="1" type="ORF">GSCOC_T00003680001</name>
</gene>
<dbReference type="EMBL" id="HG739287">
    <property type="protein sequence ID" value="CDP18066.1"/>
    <property type="molecule type" value="Genomic_DNA"/>
</dbReference>
<dbReference type="Proteomes" id="UP000295252">
    <property type="component" value="Unassembled WGS sequence"/>
</dbReference>
<dbReference type="InParanoid" id="A0A068VBG3"/>
<protein>
    <submittedName>
        <fullName evidence="1">DH200=94 genomic scaffold, scaffold_203</fullName>
    </submittedName>
</protein>
<dbReference type="Gramene" id="CDP18066">
    <property type="protein sequence ID" value="CDP18066"/>
    <property type="gene ID" value="GSCOC_T00003680001"/>
</dbReference>
<keyword evidence="2" id="KW-1185">Reference proteome</keyword>
<sequence>MLLFLAVVLKHYGNALQLSKMDWESKEAIFWVWWKKLKRSYKRKREFRHIAITTNILWQILLARRSILKLADECDDL</sequence>
<evidence type="ECO:0000313" key="1">
    <source>
        <dbReference type="EMBL" id="CDP18066.1"/>
    </source>
</evidence>
<name>A0A068VBG3_COFCA</name>
<evidence type="ECO:0000313" key="2">
    <source>
        <dbReference type="Proteomes" id="UP000295252"/>
    </source>
</evidence>
<dbReference type="AlphaFoldDB" id="A0A068VBG3"/>
<proteinExistence type="predicted"/>
<reference evidence="2" key="1">
    <citation type="journal article" date="2014" name="Science">
        <title>The coffee genome provides insight into the convergent evolution of caffeine biosynthesis.</title>
        <authorList>
            <person name="Denoeud F."/>
            <person name="Carretero-Paulet L."/>
            <person name="Dereeper A."/>
            <person name="Droc G."/>
            <person name="Guyot R."/>
            <person name="Pietrella M."/>
            <person name="Zheng C."/>
            <person name="Alberti A."/>
            <person name="Anthony F."/>
            <person name="Aprea G."/>
            <person name="Aury J.M."/>
            <person name="Bento P."/>
            <person name="Bernard M."/>
            <person name="Bocs S."/>
            <person name="Campa C."/>
            <person name="Cenci A."/>
            <person name="Combes M.C."/>
            <person name="Crouzillat D."/>
            <person name="Da Silva C."/>
            <person name="Daddiego L."/>
            <person name="De Bellis F."/>
            <person name="Dussert S."/>
            <person name="Garsmeur O."/>
            <person name="Gayraud T."/>
            <person name="Guignon V."/>
            <person name="Jahn K."/>
            <person name="Jamilloux V."/>
            <person name="Joet T."/>
            <person name="Labadie K."/>
            <person name="Lan T."/>
            <person name="Leclercq J."/>
            <person name="Lepelley M."/>
            <person name="Leroy T."/>
            <person name="Li L.T."/>
            <person name="Librado P."/>
            <person name="Lopez L."/>
            <person name="Munoz A."/>
            <person name="Noel B."/>
            <person name="Pallavicini A."/>
            <person name="Perrotta G."/>
            <person name="Poncet V."/>
            <person name="Pot D."/>
            <person name="Priyono X."/>
            <person name="Rigoreau M."/>
            <person name="Rouard M."/>
            <person name="Rozas J."/>
            <person name="Tranchant-Dubreuil C."/>
            <person name="VanBuren R."/>
            <person name="Zhang Q."/>
            <person name="Andrade A.C."/>
            <person name="Argout X."/>
            <person name="Bertrand B."/>
            <person name="de Kochko A."/>
            <person name="Graziosi G."/>
            <person name="Henry R.J."/>
            <person name="Jayarama X."/>
            <person name="Ming R."/>
            <person name="Nagai C."/>
            <person name="Rounsley S."/>
            <person name="Sankoff D."/>
            <person name="Giuliano G."/>
            <person name="Albert V.A."/>
            <person name="Wincker P."/>
            <person name="Lashermes P."/>
        </authorList>
    </citation>
    <scope>NUCLEOTIDE SEQUENCE [LARGE SCALE GENOMIC DNA]</scope>
    <source>
        <strain evidence="2">cv. DH200-94</strain>
    </source>
</reference>
<organism evidence="1 2">
    <name type="scientific">Coffea canephora</name>
    <name type="common">Robusta coffee</name>
    <dbReference type="NCBI Taxonomy" id="49390"/>
    <lineage>
        <taxon>Eukaryota</taxon>
        <taxon>Viridiplantae</taxon>
        <taxon>Streptophyta</taxon>
        <taxon>Embryophyta</taxon>
        <taxon>Tracheophyta</taxon>
        <taxon>Spermatophyta</taxon>
        <taxon>Magnoliopsida</taxon>
        <taxon>eudicotyledons</taxon>
        <taxon>Gunneridae</taxon>
        <taxon>Pentapetalae</taxon>
        <taxon>asterids</taxon>
        <taxon>lamiids</taxon>
        <taxon>Gentianales</taxon>
        <taxon>Rubiaceae</taxon>
        <taxon>Ixoroideae</taxon>
        <taxon>Gardenieae complex</taxon>
        <taxon>Bertiereae - Coffeeae clade</taxon>
        <taxon>Coffeeae</taxon>
        <taxon>Coffea</taxon>
    </lineage>
</organism>